<reference evidence="8 9" key="1">
    <citation type="submission" date="2020-08" db="EMBL/GenBank/DDBJ databases">
        <title>Plant Genome Project.</title>
        <authorList>
            <person name="Zhang R.-G."/>
        </authorList>
    </citation>
    <scope>NUCLEOTIDE SEQUENCE [LARGE SCALE GENOMIC DNA]</scope>
    <source>
        <tissue evidence="8">Rhizome</tissue>
    </source>
</reference>
<evidence type="ECO:0000256" key="5">
    <source>
        <dbReference type="ARBA" id="ARBA00022837"/>
    </source>
</evidence>
<dbReference type="PROSITE" id="PS50222">
    <property type="entry name" value="EF_HAND_2"/>
    <property type="match status" value="1"/>
</dbReference>
<accession>A0A8J5K8W8</accession>
<dbReference type="Proteomes" id="UP000734854">
    <property type="component" value="Unassembled WGS sequence"/>
</dbReference>
<dbReference type="InterPro" id="IPR050230">
    <property type="entry name" value="CALM/Myosin/TropC-like"/>
</dbReference>
<evidence type="ECO:0000259" key="7">
    <source>
        <dbReference type="PROSITE" id="PS50222"/>
    </source>
</evidence>
<dbReference type="SUPFAM" id="SSF47473">
    <property type="entry name" value="EF-hand"/>
    <property type="match status" value="1"/>
</dbReference>
<dbReference type="InterPro" id="IPR011992">
    <property type="entry name" value="EF-hand-dom_pair"/>
</dbReference>
<feature type="domain" description="EF-hand" evidence="7">
    <location>
        <begin position="65"/>
        <end position="100"/>
    </location>
</feature>
<feature type="region of interest" description="Disordered" evidence="6">
    <location>
        <begin position="1"/>
        <end position="27"/>
    </location>
</feature>
<evidence type="ECO:0000256" key="2">
    <source>
        <dbReference type="ARBA" id="ARBA00022481"/>
    </source>
</evidence>
<keyword evidence="9" id="KW-1185">Reference proteome</keyword>
<keyword evidence="5" id="KW-0106">Calcium</keyword>
<dbReference type="PROSITE" id="PS00018">
    <property type="entry name" value="EF_HAND_1"/>
    <property type="match status" value="1"/>
</dbReference>
<proteinExistence type="inferred from homology"/>
<sequence>MLLPKINDDGVLKATKPKRTPMARPDIGKKGNVVPLLTNHFKFCHSFSKLMEKCLNDAKLDNSNVHDAELWDMINEVDADGDGTINFPEFFNLTARKMKYTDSEEELKEAFGSFDKDQDGFHLCSRIAPCHD</sequence>
<evidence type="ECO:0000256" key="1">
    <source>
        <dbReference type="ARBA" id="ARBA00009763"/>
    </source>
</evidence>
<dbReference type="PANTHER" id="PTHR23048">
    <property type="entry name" value="MYOSIN LIGHT CHAIN 1, 3"/>
    <property type="match status" value="1"/>
</dbReference>
<dbReference type="GO" id="GO:0016460">
    <property type="term" value="C:myosin II complex"/>
    <property type="evidence" value="ECO:0007669"/>
    <property type="project" value="TreeGrafter"/>
</dbReference>
<evidence type="ECO:0000256" key="4">
    <source>
        <dbReference type="ARBA" id="ARBA00022737"/>
    </source>
</evidence>
<dbReference type="InterPro" id="IPR018247">
    <property type="entry name" value="EF_Hand_1_Ca_BS"/>
</dbReference>
<organism evidence="8 9">
    <name type="scientific">Zingiber officinale</name>
    <name type="common">Ginger</name>
    <name type="synonym">Amomum zingiber</name>
    <dbReference type="NCBI Taxonomy" id="94328"/>
    <lineage>
        <taxon>Eukaryota</taxon>
        <taxon>Viridiplantae</taxon>
        <taxon>Streptophyta</taxon>
        <taxon>Embryophyta</taxon>
        <taxon>Tracheophyta</taxon>
        <taxon>Spermatophyta</taxon>
        <taxon>Magnoliopsida</taxon>
        <taxon>Liliopsida</taxon>
        <taxon>Zingiberales</taxon>
        <taxon>Zingiberaceae</taxon>
        <taxon>Zingiber</taxon>
    </lineage>
</organism>
<dbReference type="InterPro" id="IPR002048">
    <property type="entry name" value="EF_hand_dom"/>
</dbReference>
<dbReference type="CDD" id="cd00051">
    <property type="entry name" value="EFh"/>
    <property type="match status" value="1"/>
</dbReference>
<keyword evidence="3" id="KW-0479">Metal-binding</keyword>
<dbReference type="PANTHER" id="PTHR23048:SF53">
    <property type="entry name" value="CALMODULIN"/>
    <property type="match status" value="1"/>
</dbReference>
<evidence type="ECO:0000256" key="6">
    <source>
        <dbReference type="SAM" id="MobiDB-lite"/>
    </source>
</evidence>
<dbReference type="SMART" id="SM00054">
    <property type="entry name" value="EFh"/>
    <property type="match status" value="2"/>
</dbReference>
<protein>
    <recommendedName>
        <fullName evidence="7">EF-hand domain-containing protein</fullName>
    </recommendedName>
</protein>
<keyword evidence="4" id="KW-0677">Repeat</keyword>
<evidence type="ECO:0000256" key="3">
    <source>
        <dbReference type="ARBA" id="ARBA00022723"/>
    </source>
</evidence>
<dbReference type="AlphaFoldDB" id="A0A8J5K8W8"/>
<keyword evidence="2" id="KW-0488">Methylation</keyword>
<feature type="compositionally biased region" description="Basic and acidic residues" evidence="6">
    <location>
        <begin position="1"/>
        <end position="11"/>
    </location>
</feature>
<comment type="similarity">
    <text evidence="1">Belongs to the calmodulin family.</text>
</comment>
<name>A0A8J5K8W8_ZINOF</name>
<dbReference type="Pfam" id="PF00036">
    <property type="entry name" value="EF-hand_1"/>
    <property type="match status" value="1"/>
</dbReference>
<dbReference type="GO" id="GO:0005509">
    <property type="term" value="F:calcium ion binding"/>
    <property type="evidence" value="ECO:0007669"/>
    <property type="project" value="InterPro"/>
</dbReference>
<comment type="caution">
    <text evidence="8">The sequence shown here is derived from an EMBL/GenBank/DDBJ whole genome shotgun (WGS) entry which is preliminary data.</text>
</comment>
<gene>
    <name evidence="8" type="ORF">ZIOFF_065381</name>
</gene>
<dbReference type="Gene3D" id="1.10.238.10">
    <property type="entry name" value="EF-hand"/>
    <property type="match status" value="2"/>
</dbReference>
<dbReference type="EMBL" id="JACMSC010000018">
    <property type="protein sequence ID" value="KAG6476145.1"/>
    <property type="molecule type" value="Genomic_DNA"/>
</dbReference>
<evidence type="ECO:0000313" key="9">
    <source>
        <dbReference type="Proteomes" id="UP000734854"/>
    </source>
</evidence>
<dbReference type="FunFam" id="1.10.238.10:FF:000178">
    <property type="entry name" value="Calmodulin-2 A"/>
    <property type="match status" value="1"/>
</dbReference>
<evidence type="ECO:0000313" key="8">
    <source>
        <dbReference type="EMBL" id="KAG6476145.1"/>
    </source>
</evidence>